<sequence length="252" mass="28610">MNRRHHNRAATHTGHQIRKSIRPWHRRLGLLGALFLMLLTLTGVAINHADGWGLAHAKVRIGWLLDYYGIQAPAQSRQFDDLGVTDNLLWQQQRLLLEARRPLLAAGHVNSMIVAIDAEQLYLLSSDGELLETQDKSTGLPTPLSGLAIEGSTQVWLKGEKGQYLADEDFLEWRQATSFVPLNWLEGSTASEALLLQARSANLTWERLLLDLHSGRLFGSWAIWLWDLLAACFVFLSLSGLYIWWSQRPRRK</sequence>
<keyword evidence="1" id="KW-1133">Transmembrane helix</keyword>
<feature type="transmembrane region" description="Helical" evidence="1">
    <location>
        <begin position="28"/>
        <end position="46"/>
    </location>
</feature>
<reference evidence="2 3" key="1">
    <citation type="submission" date="2022-02" db="EMBL/GenBank/DDBJ databases">
        <title>The genome sequence of Shewanella sp. 3B26.</title>
        <authorList>
            <person name="Du J."/>
        </authorList>
    </citation>
    <scope>NUCLEOTIDE SEQUENCE [LARGE SCALE GENOMIC DNA]</scope>
    <source>
        <strain evidence="2 3">3B26</strain>
    </source>
</reference>
<organism evidence="2 3">
    <name type="scientific">Shewanella zhuhaiensis</name>
    <dbReference type="NCBI Taxonomy" id="2919576"/>
    <lineage>
        <taxon>Bacteria</taxon>
        <taxon>Pseudomonadati</taxon>
        <taxon>Pseudomonadota</taxon>
        <taxon>Gammaproteobacteria</taxon>
        <taxon>Alteromonadales</taxon>
        <taxon>Shewanellaceae</taxon>
        <taxon>Shewanella</taxon>
    </lineage>
</organism>
<name>A0AAJ1BDX7_9GAMM</name>
<protein>
    <submittedName>
        <fullName evidence="2">PepSY domain-containing protein</fullName>
    </submittedName>
</protein>
<evidence type="ECO:0000313" key="3">
    <source>
        <dbReference type="Proteomes" id="UP001297581"/>
    </source>
</evidence>
<keyword evidence="1" id="KW-0472">Membrane</keyword>
<dbReference type="Proteomes" id="UP001297581">
    <property type="component" value="Unassembled WGS sequence"/>
</dbReference>
<dbReference type="Pfam" id="PF03929">
    <property type="entry name" value="PepSY_TM"/>
    <property type="match status" value="1"/>
</dbReference>
<evidence type="ECO:0000256" key="1">
    <source>
        <dbReference type="SAM" id="Phobius"/>
    </source>
</evidence>
<feature type="transmembrane region" description="Helical" evidence="1">
    <location>
        <begin position="221"/>
        <end position="245"/>
    </location>
</feature>
<dbReference type="AlphaFoldDB" id="A0AAJ1BDX7"/>
<dbReference type="InterPro" id="IPR005625">
    <property type="entry name" value="PepSY-ass_TM"/>
</dbReference>
<keyword evidence="3" id="KW-1185">Reference proteome</keyword>
<dbReference type="EMBL" id="JAKUDL010000001">
    <property type="protein sequence ID" value="MCH4292966.1"/>
    <property type="molecule type" value="Genomic_DNA"/>
</dbReference>
<proteinExistence type="predicted"/>
<keyword evidence="1" id="KW-0812">Transmembrane</keyword>
<dbReference type="RefSeq" id="WP_240589596.1">
    <property type="nucleotide sequence ID" value="NZ_JAKUDL010000001.1"/>
</dbReference>
<evidence type="ECO:0000313" key="2">
    <source>
        <dbReference type="EMBL" id="MCH4292966.1"/>
    </source>
</evidence>
<accession>A0AAJ1BDX7</accession>
<comment type="caution">
    <text evidence="2">The sequence shown here is derived from an EMBL/GenBank/DDBJ whole genome shotgun (WGS) entry which is preliminary data.</text>
</comment>
<gene>
    <name evidence="2" type="ORF">MJ923_01445</name>
</gene>